<dbReference type="RefSeq" id="XP_056554932.1">
    <property type="nucleotide sequence ID" value="XM_056699519.1"/>
</dbReference>
<dbReference type="GO" id="GO:0050661">
    <property type="term" value="F:NADP binding"/>
    <property type="evidence" value="ECO:0007669"/>
    <property type="project" value="InterPro"/>
</dbReference>
<evidence type="ECO:0000256" key="2">
    <source>
        <dbReference type="ARBA" id="ARBA00010139"/>
    </source>
</evidence>
<dbReference type="EMBL" id="JAPZBS010000005">
    <property type="protein sequence ID" value="KAJ5370498.1"/>
    <property type="molecule type" value="Genomic_DNA"/>
</dbReference>
<dbReference type="Gene3D" id="3.50.50.60">
    <property type="entry name" value="FAD/NAD(P)-binding domain"/>
    <property type="match status" value="2"/>
</dbReference>
<dbReference type="PANTHER" id="PTHR42877">
    <property type="entry name" value="L-ORNITHINE N(5)-MONOOXYGENASE-RELATED"/>
    <property type="match status" value="1"/>
</dbReference>
<reference evidence="7" key="2">
    <citation type="journal article" date="2023" name="IMA Fungus">
        <title>Comparative genomic study of the Penicillium genus elucidates a diverse pangenome and 15 lateral gene transfer events.</title>
        <authorList>
            <person name="Petersen C."/>
            <person name="Sorensen T."/>
            <person name="Nielsen M.R."/>
            <person name="Sondergaard T.E."/>
            <person name="Sorensen J.L."/>
            <person name="Fitzpatrick D.A."/>
            <person name="Frisvad J.C."/>
            <person name="Nielsen K.L."/>
        </authorList>
    </citation>
    <scope>NUCLEOTIDE SEQUENCE</scope>
    <source>
        <strain evidence="7">IBT 29864</strain>
    </source>
</reference>
<evidence type="ECO:0000256" key="6">
    <source>
        <dbReference type="SAM" id="Phobius"/>
    </source>
</evidence>
<keyword evidence="8" id="KW-1185">Reference proteome</keyword>
<keyword evidence="3" id="KW-0285">Flavoprotein</keyword>
<dbReference type="InterPro" id="IPR051209">
    <property type="entry name" value="FAD-bind_Monooxygenase_sf"/>
</dbReference>
<keyword evidence="6" id="KW-0472">Membrane</keyword>
<keyword evidence="5" id="KW-0560">Oxidoreductase</keyword>
<evidence type="ECO:0000256" key="5">
    <source>
        <dbReference type="ARBA" id="ARBA00023002"/>
    </source>
</evidence>
<name>A0A9W9S6F5_9EURO</name>
<proteinExistence type="inferred from homology"/>
<reference evidence="7" key="1">
    <citation type="submission" date="2022-11" db="EMBL/GenBank/DDBJ databases">
        <authorList>
            <person name="Petersen C."/>
        </authorList>
    </citation>
    <scope>NUCLEOTIDE SEQUENCE</scope>
    <source>
        <strain evidence="7">IBT 29864</strain>
    </source>
</reference>
<evidence type="ECO:0000313" key="7">
    <source>
        <dbReference type="EMBL" id="KAJ5370498.1"/>
    </source>
</evidence>
<evidence type="ECO:0000256" key="3">
    <source>
        <dbReference type="ARBA" id="ARBA00022630"/>
    </source>
</evidence>
<dbReference type="GeneID" id="81438698"/>
<dbReference type="Pfam" id="PF00743">
    <property type="entry name" value="FMO-like"/>
    <property type="match status" value="1"/>
</dbReference>
<evidence type="ECO:0000256" key="1">
    <source>
        <dbReference type="ARBA" id="ARBA00001974"/>
    </source>
</evidence>
<organism evidence="7 8">
    <name type="scientific">Penicillium cataractarum</name>
    <dbReference type="NCBI Taxonomy" id="2100454"/>
    <lineage>
        <taxon>Eukaryota</taxon>
        <taxon>Fungi</taxon>
        <taxon>Dikarya</taxon>
        <taxon>Ascomycota</taxon>
        <taxon>Pezizomycotina</taxon>
        <taxon>Eurotiomycetes</taxon>
        <taxon>Eurotiomycetidae</taxon>
        <taxon>Eurotiales</taxon>
        <taxon>Aspergillaceae</taxon>
        <taxon>Penicillium</taxon>
    </lineage>
</organism>
<evidence type="ECO:0000313" key="8">
    <source>
        <dbReference type="Proteomes" id="UP001147782"/>
    </source>
</evidence>
<evidence type="ECO:0000256" key="4">
    <source>
        <dbReference type="ARBA" id="ARBA00022827"/>
    </source>
</evidence>
<sequence>MPAPSSTRLPVGNKDFTNATVVIIGAGISGMNMAIDLIKRNNCRNFVILEKSSNIGGTWNDQKYPGCCCDVWSTLYSYSFEQNPKWSREYPGQEEIYAYLVGVAEKWGLYKHIRFNSAVEEARWDDDESKWKVTVNLSGQKDSEFATSYVIASDFLVSAVGQLNLPRYPDIPGLDDFQGRMMHSARWDWSYDFKGKKIAIIGNGATAAQIIPEIAPTASHLTVFQRTPNWLIPRLDGPVSAFHKALLTYIPPIRWRKRSAMMEMREDFHSAIFDDDSDNAQMIRDACKGMLKTQLANNPELWEILTPKYAPGCKRVILSDDYYPTLARDNVDLETRRINRITSKGIEIEGVGEQKYDFIILATGFKTVDFMYPIQVYGTKGRPVADIWKDGAKAYYGVTVEDLPNFGMFYGPNTNLGHSSIILMIEAQSRYLNALVREVIHSKQQGKTLALMPTPEALKEYNDKLQALLRNSSFADPKCNSWYKRDDGVITNNWSGTVVEYQKNLSQVQWEDYIAAGSGSHLFKNKRPTQIGRVHEEPYLSNTSLLAGVAGLLAVGGYIVTRANRQKAR</sequence>
<feature type="transmembrane region" description="Helical" evidence="6">
    <location>
        <begin position="539"/>
        <end position="560"/>
    </location>
</feature>
<keyword evidence="6" id="KW-1133">Transmembrane helix</keyword>
<dbReference type="GO" id="GO:0004499">
    <property type="term" value="F:N,N-dimethylaniline monooxygenase activity"/>
    <property type="evidence" value="ECO:0007669"/>
    <property type="project" value="InterPro"/>
</dbReference>
<comment type="caution">
    <text evidence="7">The sequence shown here is derived from an EMBL/GenBank/DDBJ whole genome shotgun (WGS) entry which is preliminary data.</text>
</comment>
<comment type="cofactor">
    <cofactor evidence="1">
        <name>FAD</name>
        <dbReference type="ChEBI" id="CHEBI:57692"/>
    </cofactor>
</comment>
<accession>A0A9W9S6F5</accession>
<dbReference type="PANTHER" id="PTHR42877:SF4">
    <property type="entry name" value="FAD_NAD(P)-BINDING DOMAIN-CONTAINING PROTEIN-RELATED"/>
    <property type="match status" value="1"/>
</dbReference>
<dbReference type="SUPFAM" id="SSF51905">
    <property type="entry name" value="FAD/NAD(P)-binding domain"/>
    <property type="match status" value="2"/>
</dbReference>
<dbReference type="AlphaFoldDB" id="A0A9W9S6F5"/>
<keyword evidence="4" id="KW-0274">FAD</keyword>
<dbReference type="GO" id="GO:0050660">
    <property type="term" value="F:flavin adenine dinucleotide binding"/>
    <property type="evidence" value="ECO:0007669"/>
    <property type="project" value="InterPro"/>
</dbReference>
<gene>
    <name evidence="7" type="ORF">N7496_006590</name>
</gene>
<dbReference type="InterPro" id="IPR036188">
    <property type="entry name" value="FAD/NAD-bd_sf"/>
</dbReference>
<comment type="similarity">
    <text evidence="2">Belongs to the FAD-binding monooxygenase family.</text>
</comment>
<protein>
    <submittedName>
        <fullName evidence="7">FAD-binding monooxygenase ktnD</fullName>
    </submittedName>
</protein>
<keyword evidence="6" id="KW-0812">Transmembrane</keyword>
<dbReference type="InterPro" id="IPR020946">
    <property type="entry name" value="Flavin_mOase-like"/>
</dbReference>
<dbReference type="OrthoDB" id="74360at2759"/>
<keyword evidence="7" id="KW-0503">Monooxygenase</keyword>
<dbReference type="Proteomes" id="UP001147782">
    <property type="component" value="Unassembled WGS sequence"/>
</dbReference>